<feature type="transmembrane region" description="Helical" evidence="2">
    <location>
        <begin position="24"/>
        <end position="43"/>
    </location>
</feature>
<accession>A0A427XIE6</accession>
<reference evidence="3 4" key="1">
    <citation type="submission" date="2018-11" db="EMBL/GenBank/DDBJ databases">
        <title>Genome sequence of Apiotrichum porosum DSM 27194.</title>
        <authorList>
            <person name="Aliyu H."/>
            <person name="Gorte O."/>
            <person name="Ochsenreither K."/>
        </authorList>
    </citation>
    <scope>NUCLEOTIDE SEQUENCE [LARGE SCALE GENOMIC DNA]</scope>
    <source>
        <strain evidence="3 4">DSM 27194</strain>
    </source>
</reference>
<feature type="region of interest" description="Disordered" evidence="1">
    <location>
        <begin position="1"/>
        <end position="21"/>
    </location>
</feature>
<evidence type="ECO:0000256" key="2">
    <source>
        <dbReference type="SAM" id="Phobius"/>
    </source>
</evidence>
<keyword evidence="2" id="KW-1133">Transmembrane helix</keyword>
<dbReference type="GeneID" id="39586927"/>
<keyword evidence="2" id="KW-0472">Membrane</keyword>
<evidence type="ECO:0000313" key="4">
    <source>
        <dbReference type="Proteomes" id="UP000279236"/>
    </source>
</evidence>
<keyword evidence="4" id="KW-1185">Reference proteome</keyword>
<proteinExistence type="predicted"/>
<dbReference type="PANTHER" id="PTHR34144">
    <property type="entry name" value="CHROMOSOME 8, WHOLE GENOME SHOTGUN SEQUENCE"/>
    <property type="match status" value="1"/>
</dbReference>
<dbReference type="PANTHER" id="PTHR34144:SF5">
    <property type="entry name" value="ALPHA-1,3-MANNOSYLTRANSFERASE CMT1"/>
    <property type="match status" value="1"/>
</dbReference>
<sequence>MIPKHPPSPHHHHRSRQRTRHPSVLKIAVGGAAFVVLVFLISVPRDLWPGLFPSSTGGKLDGDIVPARVSHGPLEDILHDIHRNFTRVWKEHSDHAVPQPVYAGPALTAAQKARYAHLRRPPATRHSKITAEGKNIVPKYMFTTIVRDIGAQLPDLLNALAVVTLFVGPEHVSFSIVEGPSGDPTPHILRDQLRPMLLALGVAPSAINIETDAKKIDFNRVNRIEELAKLRNRALEPLWKDVDQQYLGKTPPGRRRTVGADVAAVVFFNDVFLHATDILELLHQHIWASRGNAGTGITAAWDWMERDPAFFYDVWVSHTIDTGDIFYPINQAWWSASDDILSTSPSSRAAYDQLRPFQAYSAWNGMAVLSPTPFLPPTNVRFRRSDPKRDECAASECTLIAADFWKYGYGRVQVVPSVQLAYGRDVALKTAVELRKTQAKLGWKEWEGVPPYNLDTTVSWIKEPPANVRCNPWPEKNGLDANVWENTLWVKPYVL</sequence>
<dbReference type="OrthoDB" id="262547at2759"/>
<organism evidence="3 4">
    <name type="scientific">Apiotrichum porosum</name>
    <dbReference type="NCBI Taxonomy" id="105984"/>
    <lineage>
        <taxon>Eukaryota</taxon>
        <taxon>Fungi</taxon>
        <taxon>Dikarya</taxon>
        <taxon>Basidiomycota</taxon>
        <taxon>Agaricomycotina</taxon>
        <taxon>Tremellomycetes</taxon>
        <taxon>Trichosporonales</taxon>
        <taxon>Trichosporonaceae</taxon>
        <taxon>Apiotrichum</taxon>
    </lineage>
</organism>
<dbReference type="Proteomes" id="UP000279236">
    <property type="component" value="Unassembled WGS sequence"/>
</dbReference>
<evidence type="ECO:0008006" key="5">
    <source>
        <dbReference type="Google" id="ProtNLM"/>
    </source>
</evidence>
<keyword evidence="2" id="KW-0812">Transmembrane</keyword>
<evidence type="ECO:0000313" key="3">
    <source>
        <dbReference type="EMBL" id="RSH78655.1"/>
    </source>
</evidence>
<dbReference type="EMBL" id="RSCE01000012">
    <property type="protein sequence ID" value="RSH78655.1"/>
    <property type="molecule type" value="Genomic_DNA"/>
</dbReference>
<comment type="caution">
    <text evidence="3">The sequence shown here is derived from an EMBL/GenBank/DDBJ whole genome shotgun (WGS) entry which is preliminary data.</text>
</comment>
<protein>
    <recommendedName>
        <fullName evidence="5">Alpha-1,3-mannosyltransferase CMT1</fullName>
    </recommendedName>
</protein>
<dbReference type="RefSeq" id="XP_028473802.1">
    <property type="nucleotide sequence ID" value="XM_028618124.1"/>
</dbReference>
<dbReference type="Pfam" id="PF11735">
    <property type="entry name" value="CAP59_mtransfer"/>
    <property type="match status" value="1"/>
</dbReference>
<evidence type="ECO:0000256" key="1">
    <source>
        <dbReference type="SAM" id="MobiDB-lite"/>
    </source>
</evidence>
<dbReference type="InterPro" id="IPR021047">
    <property type="entry name" value="Mannosyltransferase_CMT1"/>
</dbReference>
<name>A0A427XIE6_9TREE</name>
<gene>
    <name evidence="3" type="ORF">EHS24_002384</name>
</gene>
<feature type="compositionally biased region" description="Basic residues" evidence="1">
    <location>
        <begin position="7"/>
        <end position="21"/>
    </location>
</feature>
<dbReference type="AlphaFoldDB" id="A0A427XIE6"/>